<dbReference type="GO" id="GO:0009086">
    <property type="term" value="P:methionine biosynthetic process"/>
    <property type="evidence" value="ECO:0007669"/>
    <property type="project" value="UniProtKB-KW"/>
</dbReference>
<evidence type="ECO:0000256" key="2">
    <source>
        <dbReference type="ARBA" id="ARBA00011738"/>
    </source>
</evidence>
<feature type="domain" description="Tetrahydrofolate dehydrogenase/cyclohydrolase NAD(P)-binding" evidence="14">
    <location>
        <begin position="135"/>
        <end position="286"/>
    </location>
</feature>
<dbReference type="InterPro" id="IPR036291">
    <property type="entry name" value="NAD(P)-bd_dom_sf"/>
</dbReference>
<dbReference type="GO" id="GO:0000105">
    <property type="term" value="P:L-histidine biosynthetic process"/>
    <property type="evidence" value="ECO:0007669"/>
    <property type="project" value="UniProtKB-KW"/>
</dbReference>
<proteinExistence type="inferred from homology"/>
<evidence type="ECO:0000313" key="16">
    <source>
        <dbReference type="Proteomes" id="UP000546464"/>
    </source>
</evidence>
<comment type="function">
    <text evidence="12">Catalyzes the oxidation of 5,10-methylenetetrahydrofolate to 5,10-methenyltetrahydrofolate and then the hydrolysis of 5,10-methenyltetrahydrofolate to 10-formyltetrahydrofolate.</text>
</comment>
<evidence type="ECO:0000256" key="7">
    <source>
        <dbReference type="ARBA" id="ARBA00022857"/>
    </source>
</evidence>
<dbReference type="GO" id="GO:0035999">
    <property type="term" value="P:tetrahydrofolate interconversion"/>
    <property type="evidence" value="ECO:0007669"/>
    <property type="project" value="UniProtKB-UniRule"/>
</dbReference>
<evidence type="ECO:0000313" key="15">
    <source>
        <dbReference type="EMBL" id="MBC2596360.1"/>
    </source>
</evidence>
<feature type="binding site" evidence="12">
    <location>
        <begin position="161"/>
        <end position="163"/>
    </location>
    <ligand>
        <name>NADP(+)</name>
        <dbReference type="ChEBI" id="CHEBI:58349"/>
    </ligand>
</feature>
<evidence type="ECO:0000256" key="12">
    <source>
        <dbReference type="HAMAP-Rule" id="MF_01576"/>
    </source>
</evidence>
<dbReference type="UniPathway" id="UPA00193"/>
<keyword evidence="6 12" id="KW-0378">Hydrolase</keyword>
<dbReference type="SUPFAM" id="SSF51735">
    <property type="entry name" value="NAD(P)-binding Rossmann-fold domains"/>
    <property type="match status" value="1"/>
</dbReference>
<evidence type="ECO:0000256" key="6">
    <source>
        <dbReference type="ARBA" id="ARBA00022801"/>
    </source>
</evidence>
<comment type="catalytic activity">
    <reaction evidence="12">
        <text>(6R)-5,10-methylene-5,6,7,8-tetrahydrofolate + NADP(+) = (6R)-5,10-methenyltetrahydrofolate + NADPH</text>
        <dbReference type="Rhea" id="RHEA:22812"/>
        <dbReference type="ChEBI" id="CHEBI:15636"/>
        <dbReference type="ChEBI" id="CHEBI:57455"/>
        <dbReference type="ChEBI" id="CHEBI:57783"/>
        <dbReference type="ChEBI" id="CHEBI:58349"/>
        <dbReference type="EC" id="1.5.1.5"/>
    </reaction>
</comment>
<comment type="catalytic activity">
    <reaction evidence="12">
        <text>(6R)-5,10-methenyltetrahydrofolate + H2O = (6R)-10-formyltetrahydrofolate + H(+)</text>
        <dbReference type="Rhea" id="RHEA:23700"/>
        <dbReference type="ChEBI" id="CHEBI:15377"/>
        <dbReference type="ChEBI" id="CHEBI:15378"/>
        <dbReference type="ChEBI" id="CHEBI:57455"/>
        <dbReference type="ChEBI" id="CHEBI:195366"/>
        <dbReference type="EC" id="3.5.4.9"/>
    </reaction>
</comment>
<dbReference type="PRINTS" id="PR00085">
    <property type="entry name" value="THFDHDRGNASE"/>
</dbReference>
<dbReference type="GO" id="GO:0005829">
    <property type="term" value="C:cytosol"/>
    <property type="evidence" value="ECO:0007669"/>
    <property type="project" value="TreeGrafter"/>
</dbReference>
<reference evidence="15 16" key="1">
    <citation type="submission" date="2020-07" db="EMBL/GenBank/DDBJ databases">
        <authorList>
            <person name="Feng X."/>
        </authorList>
    </citation>
    <scope>NUCLEOTIDE SEQUENCE [LARGE SCALE GENOMIC DNA]</scope>
    <source>
        <strain evidence="15 16">JCM31066</strain>
    </source>
</reference>
<dbReference type="InterPro" id="IPR046346">
    <property type="entry name" value="Aminoacid_DH-like_N_sf"/>
</dbReference>
<dbReference type="Pfam" id="PF00763">
    <property type="entry name" value="THF_DHG_CYH"/>
    <property type="match status" value="1"/>
</dbReference>
<evidence type="ECO:0000259" key="14">
    <source>
        <dbReference type="Pfam" id="PF02882"/>
    </source>
</evidence>
<comment type="caution">
    <text evidence="15">The sequence shown here is derived from an EMBL/GenBank/DDBJ whole genome shotgun (WGS) entry which is preliminary data.</text>
</comment>
<evidence type="ECO:0000256" key="8">
    <source>
        <dbReference type="ARBA" id="ARBA00023002"/>
    </source>
</evidence>
<dbReference type="GO" id="GO:0004488">
    <property type="term" value="F:methylenetetrahydrofolate dehydrogenase (NADP+) activity"/>
    <property type="evidence" value="ECO:0007669"/>
    <property type="project" value="UniProtKB-UniRule"/>
</dbReference>
<comment type="pathway">
    <text evidence="1 12">One-carbon metabolism; tetrahydrofolate interconversion.</text>
</comment>
<dbReference type="InterPro" id="IPR020630">
    <property type="entry name" value="THF_DH/CycHdrlase_cat_dom"/>
</dbReference>
<comment type="subunit">
    <text evidence="2 12">Homodimer.</text>
</comment>
<dbReference type="FunFam" id="3.40.50.10860:FF:000005">
    <property type="entry name" value="C-1-tetrahydrofolate synthase, cytoplasmic, putative"/>
    <property type="match status" value="1"/>
</dbReference>
<keyword evidence="10 12" id="KW-0486">Methionine biosynthesis</keyword>
<evidence type="ECO:0000256" key="5">
    <source>
        <dbReference type="ARBA" id="ARBA00022755"/>
    </source>
</evidence>
<dbReference type="GO" id="GO:0004477">
    <property type="term" value="F:methenyltetrahydrofolate cyclohydrolase activity"/>
    <property type="evidence" value="ECO:0007669"/>
    <property type="project" value="UniProtKB-UniRule"/>
</dbReference>
<dbReference type="PROSITE" id="PS00767">
    <property type="entry name" value="THF_DHG_CYH_2"/>
    <property type="match status" value="1"/>
</dbReference>
<evidence type="ECO:0000256" key="3">
    <source>
        <dbReference type="ARBA" id="ARBA00022563"/>
    </source>
</evidence>
<dbReference type="FunFam" id="3.40.50.720:FF:000189">
    <property type="entry name" value="Bifunctional protein FolD"/>
    <property type="match status" value="1"/>
</dbReference>
<dbReference type="Gene3D" id="3.40.50.720">
    <property type="entry name" value="NAD(P)-binding Rossmann-like Domain"/>
    <property type="match status" value="1"/>
</dbReference>
<evidence type="ECO:0000259" key="13">
    <source>
        <dbReference type="Pfam" id="PF00763"/>
    </source>
</evidence>
<evidence type="ECO:0000256" key="10">
    <source>
        <dbReference type="ARBA" id="ARBA00023167"/>
    </source>
</evidence>
<keyword evidence="7 12" id="KW-0521">NADP</keyword>
<protein>
    <recommendedName>
        <fullName evidence="12">Bifunctional protein FolD</fullName>
    </recommendedName>
    <domain>
        <recommendedName>
            <fullName evidence="12">Methylenetetrahydrofolate dehydrogenase</fullName>
            <ecNumber evidence="12">1.5.1.5</ecNumber>
        </recommendedName>
    </domain>
    <domain>
        <recommendedName>
            <fullName evidence="12">Methenyltetrahydrofolate cyclohydrolase</fullName>
            <ecNumber evidence="12">3.5.4.9</ecNumber>
        </recommendedName>
    </domain>
</protein>
<keyword evidence="11 12" id="KW-0511">Multifunctional enzyme</keyword>
<keyword evidence="4 12" id="KW-0028">Amino-acid biosynthesis</keyword>
<dbReference type="InterPro" id="IPR020631">
    <property type="entry name" value="THF_DH/CycHdrlase_NAD-bd_dom"/>
</dbReference>
<keyword evidence="8 12" id="KW-0560">Oxidoreductase</keyword>
<evidence type="ECO:0000256" key="1">
    <source>
        <dbReference type="ARBA" id="ARBA00004777"/>
    </source>
</evidence>
<dbReference type="Pfam" id="PF02882">
    <property type="entry name" value="THF_DHG_CYH_C"/>
    <property type="match status" value="1"/>
</dbReference>
<feature type="binding site" evidence="12">
    <location>
        <position position="231"/>
    </location>
    <ligand>
        <name>NADP(+)</name>
        <dbReference type="ChEBI" id="CHEBI:58349"/>
    </ligand>
</feature>
<dbReference type="CDD" id="cd01080">
    <property type="entry name" value="NAD_bind_m-THF_DH_Cyclohyd"/>
    <property type="match status" value="1"/>
</dbReference>
<organism evidence="15 16">
    <name type="scientific">Ruficoccus amylovorans</name>
    <dbReference type="NCBI Taxonomy" id="1804625"/>
    <lineage>
        <taxon>Bacteria</taxon>
        <taxon>Pseudomonadati</taxon>
        <taxon>Verrucomicrobiota</taxon>
        <taxon>Opitutia</taxon>
        <taxon>Puniceicoccales</taxon>
        <taxon>Cerasicoccaceae</taxon>
        <taxon>Ruficoccus</taxon>
    </lineage>
</organism>
<keyword evidence="5 12" id="KW-0658">Purine biosynthesis</keyword>
<dbReference type="PANTHER" id="PTHR48099">
    <property type="entry name" value="C-1-TETRAHYDROFOLATE SYNTHASE, CYTOPLASMIC-RELATED"/>
    <property type="match status" value="1"/>
</dbReference>
<evidence type="ECO:0000256" key="11">
    <source>
        <dbReference type="ARBA" id="ARBA00023268"/>
    </source>
</evidence>
<dbReference type="Proteomes" id="UP000546464">
    <property type="component" value="Unassembled WGS sequence"/>
</dbReference>
<feature type="domain" description="Tetrahydrofolate dehydrogenase/cyclohydrolase catalytic" evidence="13">
    <location>
        <begin position="4"/>
        <end position="115"/>
    </location>
</feature>
<comment type="caution">
    <text evidence="12">Lacks conserved residue(s) required for the propagation of feature annotation.</text>
</comment>
<dbReference type="PANTHER" id="PTHR48099:SF5">
    <property type="entry name" value="C-1-TETRAHYDROFOLATE SYNTHASE, CYTOPLASMIC"/>
    <property type="match status" value="1"/>
</dbReference>
<keyword evidence="9 12" id="KW-0368">Histidine biosynthesis</keyword>
<keyword evidence="16" id="KW-1185">Reference proteome</keyword>
<dbReference type="Gene3D" id="3.40.50.10860">
    <property type="entry name" value="Leucine Dehydrogenase, chain A, domain 1"/>
    <property type="match status" value="1"/>
</dbReference>
<evidence type="ECO:0000256" key="9">
    <source>
        <dbReference type="ARBA" id="ARBA00023102"/>
    </source>
</evidence>
<dbReference type="EMBL" id="JACHVB010000064">
    <property type="protein sequence ID" value="MBC2596360.1"/>
    <property type="molecule type" value="Genomic_DNA"/>
</dbReference>
<accession>A0A842HJR1</accession>
<dbReference type="SUPFAM" id="SSF53223">
    <property type="entry name" value="Aminoacid dehydrogenase-like, N-terminal domain"/>
    <property type="match status" value="1"/>
</dbReference>
<dbReference type="InterPro" id="IPR000672">
    <property type="entry name" value="THF_DH/CycHdrlase"/>
</dbReference>
<keyword evidence="3 12" id="KW-0554">One-carbon metabolism</keyword>
<gene>
    <name evidence="12" type="primary">folD</name>
    <name evidence="15" type="ORF">H5P28_18995</name>
</gene>
<dbReference type="GO" id="GO:0006164">
    <property type="term" value="P:purine nucleotide biosynthetic process"/>
    <property type="evidence" value="ECO:0007669"/>
    <property type="project" value="UniProtKB-KW"/>
</dbReference>
<name>A0A842HJR1_9BACT</name>
<sequence length="289" mass="30611">MELIDGNAISKQVQADVAAEVASLMGQPCVTFIRVGEDPASVSYVNKKQRIAAEVGIESRLCVLPESTTQEELFLIIDELNADPGVHGILVQAPLPAHMNEREVFNRVSPLKDVDGFNAANIGKLCQEDPSAFVACTPAGIIELLKRSGVQTKGKNVAVVGRSLIVGKPVSLLLMMKAEFGDATVTVCHSRTQNLPAIVSQADIVVAAIGRAKFITADMIKEGAVVIDVGINRVEDASRKSGYRLVGDVDFEAVAPMCSAITPVPGGVGPMTVAMLMKNTLKAFKLSQS</sequence>
<evidence type="ECO:0000256" key="4">
    <source>
        <dbReference type="ARBA" id="ARBA00022605"/>
    </source>
</evidence>
<dbReference type="AlphaFoldDB" id="A0A842HJR1"/>
<comment type="similarity">
    <text evidence="12">Belongs to the tetrahydrofolate dehydrogenase/cyclohydrolase family.</text>
</comment>
<dbReference type="EC" id="1.5.1.5" evidence="12"/>
<dbReference type="HAMAP" id="MF_01576">
    <property type="entry name" value="THF_DHG_CYH"/>
    <property type="match status" value="1"/>
</dbReference>
<dbReference type="InterPro" id="IPR020867">
    <property type="entry name" value="THF_DH/CycHdrlase_CS"/>
</dbReference>
<dbReference type="RefSeq" id="WP_185677269.1">
    <property type="nucleotide sequence ID" value="NZ_JACHVB010000064.1"/>
</dbReference>
<dbReference type="EC" id="3.5.4.9" evidence="12"/>